<dbReference type="InterPro" id="IPR036388">
    <property type="entry name" value="WH-like_DNA-bd_sf"/>
</dbReference>
<dbReference type="InterPro" id="IPR046328">
    <property type="entry name" value="ETS_fam"/>
</dbReference>
<feature type="region of interest" description="Disordered" evidence="4">
    <location>
        <begin position="38"/>
        <end position="58"/>
    </location>
</feature>
<feature type="region of interest" description="Disordered" evidence="4">
    <location>
        <begin position="1"/>
        <end position="24"/>
    </location>
</feature>
<dbReference type="GO" id="GO:0030154">
    <property type="term" value="P:cell differentiation"/>
    <property type="evidence" value="ECO:0007669"/>
    <property type="project" value="TreeGrafter"/>
</dbReference>
<keyword evidence="6" id="KW-1185">Reference proteome</keyword>
<dbReference type="GO" id="GO:0000981">
    <property type="term" value="F:DNA-binding transcription factor activity, RNA polymerase II-specific"/>
    <property type="evidence" value="ECO:0007669"/>
    <property type="project" value="TreeGrafter"/>
</dbReference>
<dbReference type="SUPFAM" id="SSF46785">
    <property type="entry name" value="Winged helix' DNA-binding domain"/>
    <property type="match status" value="1"/>
</dbReference>
<evidence type="ECO:0000256" key="3">
    <source>
        <dbReference type="RuleBase" id="RU004019"/>
    </source>
</evidence>
<reference evidence="5" key="1">
    <citation type="submission" date="2020-04" db="EMBL/GenBank/DDBJ databases">
        <authorList>
            <person name="Alioto T."/>
            <person name="Alioto T."/>
            <person name="Gomez Garrido J."/>
        </authorList>
    </citation>
    <scope>NUCLEOTIDE SEQUENCE</scope>
    <source>
        <strain evidence="5">A484AB</strain>
    </source>
</reference>
<dbReference type="Pfam" id="PF00178">
    <property type="entry name" value="Ets"/>
    <property type="match status" value="1"/>
</dbReference>
<dbReference type="SMART" id="SM00413">
    <property type="entry name" value="ETS"/>
    <property type="match status" value="1"/>
</dbReference>
<comment type="caution">
    <text evidence="5">The sequence shown here is derived from an EMBL/GenBank/DDBJ whole genome shotgun (WGS) entry which is preliminary data.</text>
</comment>
<dbReference type="EMBL" id="CACRXK020000219">
    <property type="protein sequence ID" value="CAB3979677.1"/>
    <property type="molecule type" value="Genomic_DNA"/>
</dbReference>
<organism evidence="5 6">
    <name type="scientific">Paramuricea clavata</name>
    <name type="common">Red gorgonian</name>
    <name type="synonym">Violescent sea-whip</name>
    <dbReference type="NCBI Taxonomy" id="317549"/>
    <lineage>
        <taxon>Eukaryota</taxon>
        <taxon>Metazoa</taxon>
        <taxon>Cnidaria</taxon>
        <taxon>Anthozoa</taxon>
        <taxon>Octocorallia</taxon>
        <taxon>Malacalcyonacea</taxon>
        <taxon>Plexauridae</taxon>
        <taxon>Paramuricea</taxon>
    </lineage>
</organism>
<dbReference type="Proteomes" id="UP001152795">
    <property type="component" value="Unassembled WGS sequence"/>
</dbReference>
<dbReference type="PROSITE" id="PS50061">
    <property type="entry name" value="ETS_DOMAIN_3"/>
    <property type="match status" value="1"/>
</dbReference>
<evidence type="ECO:0000313" key="6">
    <source>
        <dbReference type="Proteomes" id="UP001152795"/>
    </source>
</evidence>
<dbReference type="Gene3D" id="1.10.10.10">
    <property type="entry name" value="Winged helix-like DNA-binding domain superfamily/Winged helix DNA-binding domain"/>
    <property type="match status" value="1"/>
</dbReference>
<protein>
    <submittedName>
        <fullName evidence="5">DNA-binding D-ETS-4-like isoform X3</fullName>
    </submittedName>
</protein>
<dbReference type="InterPro" id="IPR036390">
    <property type="entry name" value="WH_DNA-bd_sf"/>
</dbReference>
<proteinExistence type="inferred from homology"/>
<evidence type="ECO:0000256" key="1">
    <source>
        <dbReference type="ARBA" id="ARBA00005562"/>
    </source>
</evidence>
<keyword evidence="2 3" id="KW-0238">DNA-binding</keyword>
<dbReference type="InterPro" id="IPR000418">
    <property type="entry name" value="Ets_dom"/>
</dbReference>
<dbReference type="GO" id="GO:0005634">
    <property type="term" value="C:nucleus"/>
    <property type="evidence" value="ECO:0007669"/>
    <property type="project" value="UniProtKB-SubCell"/>
</dbReference>
<dbReference type="PANTHER" id="PTHR11849">
    <property type="entry name" value="ETS"/>
    <property type="match status" value="1"/>
</dbReference>
<evidence type="ECO:0000256" key="2">
    <source>
        <dbReference type="ARBA" id="ARBA00023125"/>
    </source>
</evidence>
<dbReference type="OrthoDB" id="8196042at2759"/>
<sequence>MTYMNNWRRKKRVTQNTGDVSGTGSSLRLSAFGLSWTGQSKRKPSLKRSRRPRPRNRGNRSIHLWEFLKETLNNSEKNKSYIKWISKREGIFQLVNSSGVVKLWGQRKNRKKHDLIRKDESCTKVLLRGYLGTCSKCSPHLQVQW</sequence>
<feature type="compositionally biased region" description="Polar residues" evidence="4">
    <location>
        <begin position="14"/>
        <end position="24"/>
    </location>
</feature>
<dbReference type="PANTHER" id="PTHR11849:SF191">
    <property type="entry name" value="ECDYSONE-INDUCED PROTEIN 74EF ISOFORM B"/>
    <property type="match status" value="1"/>
</dbReference>
<dbReference type="AlphaFoldDB" id="A0A6S7FPZ8"/>
<comment type="subcellular location">
    <subcellularLocation>
        <location evidence="3">Nucleus</location>
    </subcellularLocation>
</comment>
<accession>A0A6S7FPZ8</accession>
<evidence type="ECO:0000256" key="4">
    <source>
        <dbReference type="SAM" id="MobiDB-lite"/>
    </source>
</evidence>
<gene>
    <name evidence="5" type="ORF">PACLA_8A082664</name>
</gene>
<keyword evidence="3" id="KW-0539">Nucleus</keyword>
<feature type="compositionally biased region" description="Basic residues" evidence="4">
    <location>
        <begin position="40"/>
        <end position="58"/>
    </location>
</feature>
<dbReference type="GO" id="GO:0043565">
    <property type="term" value="F:sequence-specific DNA binding"/>
    <property type="evidence" value="ECO:0007669"/>
    <property type="project" value="InterPro"/>
</dbReference>
<evidence type="ECO:0000313" key="5">
    <source>
        <dbReference type="EMBL" id="CAB3979677.1"/>
    </source>
</evidence>
<name>A0A6S7FPZ8_PARCT</name>
<comment type="similarity">
    <text evidence="1 3">Belongs to the ETS family.</text>
</comment>